<dbReference type="PANTHER" id="PTHR43407:SF1">
    <property type="entry name" value="LENGSIN"/>
    <property type="match status" value="1"/>
</dbReference>
<dbReference type="Proteomes" id="UP000245890">
    <property type="component" value="Unassembled WGS sequence"/>
</dbReference>
<dbReference type="InterPro" id="IPR014746">
    <property type="entry name" value="Gln_synth/guanido_kin_cat_dom"/>
</dbReference>
<keyword evidence="5" id="KW-1185">Reference proteome</keyword>
<dbReference type="EMBL" id="QENQ01000001">
    <property type="protein sequence ID" value="PVX29477.1"/>
    <property type="molecule type" value="Genomic_DNA"/>
</dbReference>
<dbReference type="GO" id="GO:0004356">
    <property type="term" value="F:glutamine synthetase activity"/>
    <property type="evidence" value="ECO:0007669"/>
    <property type="project" value="InterPro"/>
</dbReference>
<evidence type="ECO:0000256" key="1">
    <source>
        <dbReference type="ARBA" id="ARBA00009897"/>
    </source>
</evidence>
<accession>A0A2U0SDP3</accession>
<proteinExistence type="inferred from homology"/>
<organism evidence="4 5">
    <name type="scientific">Sphingomonas pokkalii</name>
    <dbReference type="NCBI Taxonomy" id="2175090"/>
    <lineage>
        <taxon>Bacteria</taxon>
        <taxon>Pseudomonadati</taxon>
        <taxon>Pseudomonadota</taxon>
        <taxon>Alphaproteobacteria</taxon>
        <taxon>Sphingomonadales</taxon>
        <taxon>Sphingomonadaceae</taxon>
        <taxon>Sphingomonas</taxon>
    </lineage>
</organism>
<dbReference type="GO" id="GO:0005737">
    <property type="term" value="C:cytoplasm"/>
    <property type="evidence" value="ECO:0007669"/>
    <property type="project" value="TreeGrafter"/>
</dbReference>
<reference evidence="4 5" key="1">
    <citation type="submission" date="2018-05" db="EMBL/GenBank/DDBJ databases">
        <title>Description of Sphingomonas pokkalii sp nov, isolated from the rhizosphere of saline tolerant pokkali rice and its draft genome analysis.</title>
        <authorList>
            <person name="Menon R."/>
            <person name="Kumari S."/>
            <person name="Rameshkumar N."/>
        </authorList>
    </citation>
    <scope>NUCLEOTIDE SEQUENCE [LARGE SCALE GENOMIC DNA]</scope>
    <source>
        <strain evidence="4 5">L3B27</strain>
    </source>
</reference>
<dbReference type="PANTHER" id="PTHR43407">
    <property type="entry name" value="GLUTAMINE SYNTHETASE"/>
    <property type="match status" value="1"/>
</dbReference>
<evidence type="ECO:0000256" key="2">
    <source>
        <dbReference type="RuleBase" id="RU000384"/>
    </source>
</evidence>
<dbReference type="Pfam" id="PF00120">
    <property type="entry name" value="Gln-synt_C"/>
    <property type="match status" value="1"/>
</dbReference>
<dbReference type="SUPFAM" id="SSF55931">
    <property type="entry name" value="Glutamine synthetase/guanido kinase"/>
    <property type="match status" value="1"/>
</dbReference>
<dbReference type="SMART" id="SM01230">
    <property type="entry name" value="Gln-synt_C"/>
    <property type="match status" value="1"/>
</dbReference>
<dbReference type="AlphaFoldDB" id="A0A2U0SDP3"/>
<sequence>MFDALECASGCQVVLGVEHEYALRPIGLNPIAWREAFLAALGGFVDRVVEERHPLQVEYRSSLHRDVTSLIAEHDETVSAMRVAAGKFGLRLDDSCVMTPTSSMQVNVSLWEDDSNVFCDSDWSLNLAVGSPLSRSLIGLLTSYPVYRAAYCPSGENCVRRHSLSNEDLLFVPRYNVWSVNNRAAAYRVCYDRTAPAQTRIENRVPCSSADLAICLSSTLASMLAGWENDRHIDLQSQRLFGFLEPNTKPCEHLLL</sequence>
<protein>
    <recommendedName>
        <fullName evidence="3">GS catalytic domain-containing protein</fullName>
    </recommendedName>
</protein>
<evidence type="ECO:0000259" key="3">
    <source>
        <dbReference type="SMART" id="SM01230"/>
    </source>
</evidence>
<evidence type="ECO:0000313" key="4">
    <source>
        <dbReference type="EMBL" id="PVX29477.1"/>
    </source>
</evidence>
<dbReference type="GO" id="GO:0016020">
    <property type="term" value="C:membrane"/>
    <property type="evidence" value="ECO:0007669"/>
    <property type="project" value="TreeGrafter"/>
</dbReference>
<dbReference type="Gene3D" id="3.30.590.10">
    <property type="entry name" value="Glutamine synthetase/guanido kinase, catalytic domain"/>
    <property type="match status" value="1"/>
</dbReference>
<gene>
    <name evidence="4" type="ORF">DD559_09255</name>
</gene>
<comment type="similarity">
    <text evidence="1 2">Belongs to the glutamine synthetase family.</text>
</comment>
<evidence type="ECO:0000313" key="5">
    <source>
        <dbReference type="Proteomes" id="UP000245890"/>
    </source>
</evidence>
<comment type="caution">
    <text evidence="4">The sequence shown here is derived from an EMBL/GenBank/DDBJ whole genome shotgun (WGS) entry which is preliminary data.</text>
</comment>
<feature type="domain" description="GS catalytic" evidence="3">
    <location>
        <begin position="1"/>
        <end position="223"/>
    </location>
</feature>
<name>A0A2U0SDP3_9SPHN</name>
<dbReference type="InterPro" id="IPR008146">
    <property type="entry name" value="Gln_synth_cat_dom"/>
</dbReference>